<dbReference type="Proteomes" id="UP000261340">
    <property type="component" value="Unplaced"/>
</dbReference>
<name>A0A3Q0SBX4_AMPCI</name>
<dbReference type="AlphaFoldDB" id="A0A3Q0SBX4"/>
<evidence type="ECO:0000313" key="1">
    <source>
        <dbReference type="Ensembl" id="ENSACIP00000017920.1"/>
    </source>
</evidence>
<dbReference type="STRING" id="61819.ENSACIP00000017920"/>
<organism evidence="1 2">
    <name type="scientific">Amphilophus citrinellus</name>
    <name type="common">Midas cichlid</name>
    <name type="synonym">Cichlasoma citrinellum</name>
    <dbReference type="NCBI Taxonomy" id="61819"/>
    <lineage>
        <taxon>Eukaryota</taxon>
        <taxon>Metazoa</taxon>
        <taxon>Chordata</taxon>
        <taxon>Craniata</taxon>
        <taxon>Vertebrata</taxon>
        <taxon>Euteleostomi</taxon>
        <taxon>Actinopterygii</taxon>
        <taxon>Neopterygii</taxon>
        <taxon>Teleostei</taxon>
        <taxon>Neoteleostei</taxon>
        <taxon>Acanthomorphata</taxon>
        <taxon>Ovalentaria</taxon>
        <taxon>Cichlomorphae</taxon>
        <taxon>Cichliformes</taxon>
        <taxon>Cichlidae</taxon>
        <taxon>New World cichlids</taxon>
        <taxon>Cichlasomatinae</taxon>
        <taxon>Heroini</taxon>
        <taxon>Amphilophus</taxon>
    </lineage>
</organism>
<dbReference type="Ensembl" id="ENSACIT00000018406.1">
    <property type="protein sequence ID" value="ENSACIP00000017920.1"/>
    <property type="gene ID" value="ENSACIG00000013979.1"/>
</dbReference>
<proteinExistence type="predicted"/>
<sequence>MSLFSDNLSEALEKLKIASTDSATDSVESCLDCLLKALANSTEASMKIQEMGILPLFPTLLNPQSSCTPKVANIIAEVAKNVLASSSSGFCFCFPSCLLSESRMGFWFFTETCD</sequence>
<evidence type="ECO:0000313" key="2">
    <source>
        <dbReference type="Proteomes" id="UP000261340"/>
    </source>
</evidence>
<dbReference type="GeneTree" id="ENSGT00940000180421"/>
<reference evidence="1" key="2">
    <citation type="submission" date="2025-09" db="UniProtKB">
        <authorList>
            <consortium name="Ensembl"/>
        </authorList>
    </citation>
    <scope>IDENTIFICATION</scope>
</reference>
<keyword evidence="2" id="KW-1185">Reference proteome</keyword>
<accession>A0A3Q0SBX4</accession>
<dbReference type="OMA" id="WFLHISS"/>
<dbReference type="InterPro" id="IPR040144">
    <property type="entry name" value="RAP1GDS1"/>
</dbReference>
<dbReference type="PANTHER" id="PTHR10957">
    <property type="entry name" value="RAP1 GTPASE-GDP DISSOCIATION STIMULATOR 1"/>
    <property type="match status" value="1"/>
</dbReference>
<dbReference type="GO" id="GO:0005085">
    <property type="term" value="F:guanyl-nucleotide exchange factor activity"/>
    <property type="evidence" value="ECO:0007669"/>
    <property type="project" value="InterPro"/>
</dbReference>
<protein>
    <submittedName>
        <fullName evidence="1">Uncharacterized protein</fullName>
    </submittedName>
</protein>
<reference evidence="1" key="1">
    <citation type="submission" date="2025-08" db="UniProtKB">
        <authorList>
            <consortium name="Ensembl"/>
        </authorList>
    </citation>
    <scope>IDENTIFICATION</scope>
</reference>